<accession>A0A921B3X1</accession>
<evidence type="ECO:0000256" key="2">
    <source>
        <dbReference type="ARBA" id="ARBA00012224"/>
    </source>
</evidence>
<evidence type="ECO:0000256" key="3">
    <source>
        <dbReference type="ARBA" id="ARBA00022898"/>
    </source>
</evidence>
<dbReference type="InterPro" id="IPR027619">
    <property type="entry name" value="C-S_lyase_PatB-like"/>
</dbReference>
<protein>
    <recommendedName>
        <fullName evidence="2">cysteine-S-conjugate beta-lyase</fullName>
        <ecNumber evidence="2">4.4.1.13</ecNumber>
    </recommendedName>
</protein>
<dbReference type="InterPro" id="IPR015421">
    <property type="entry name" value="PyrdxlP-dep_Trfase_major"/>
</dbReference>
<reference evidence="7" key="1">
    <citation type="journal article" date="2021" name="PeerJ">
        <title>Extensive microbial diversity within the chicken gut microbiome revealed by metagenomics and culture.</title>
        <authorList>
            <person name="Gilroy R."/>
            <person name="Ravi A."/>
            <person name="Getino M."/>
            <person name="Pursley I."/>
            <person name="Horton D.L."/>
            <person name="Alikhan N.F."/>
            <person name="Baker D."/>
            <person name="Gharbi K."/>
            <person name="Hall N."/>
            <person name="Watson M."/>
            <person name="Adriaenssens E.M."/>
            <person name="Foster-Nyarko E."/>
            <person name="Jarju S."/>
            <person name="Secka A."/>
            <person name="Antonio M."/>
            <person name="Oren A."/>
            <person name="Chaudhuri R.R."/>
            <person name="La Ragione R."/>
            <person name="Hildebrand F."/>
            <person name="Pallen M.J."/>
        </authorList>
    </citation>
    <scope>NUCLEOTIDE SEQUENCE</scope>
    <source>
        <strain evidence="7">CHK173-2119</strain>
    </source>
</reference>
<dbReference type="InterPro" id="IPR051798">
    <property type="entry name" value="Class-II_PLP-Dep_Aminotrans"/>
</dbReference>
<feature type="domain" description="Aminotransferase class I/classII large" evidence="6">
    <location>
        <begin position="32"/>
        <end position="367"/>
    </location>
</feature>
<evidence type="ECO:0000313" key="8">
    <source>
        <dbReference type="Proteomes" id="UP000774947"/>
    </source>
</evidence>
<evidence type="ECO:0000256" key="5">
    <source>
        <dbReference type="ARBA" id="ARBA00037974"/>
    </source>
</evidence>
<dbReference type="Gene3D" id="3.40.640.10">
    <property type="entry name" value="Type I PLP-dependent aspartate aminotransferase-like (Major domain)"/>
    <property type="match status" value="1"/>
</dbReference>
<reference evidence="7" key="2">
    <citation type="submission" date="2021-09" db="EMBL/GenBank/DDBJ databases">
        <authorList>
            <person name="Gilroy R."/>
        </authorList>
    </citation>
    <scope>NUCLEOTIDE SEQUENCE</scope>
    <source>
        <strain evidence="7">CHK173-2119</strain>
    </source>
</reference>
<evidence type="ECO:0000256" key="1">
    <source>
        <dbReference type="ARBA" id="ARBA00001933"/>
    </source>
</evidence>
<dbReference type="NCBIfam" id="TIGR04350">
    <property type="entry name" value="C_S_lyase_PatB"/>
    <property type="match status" value="1"/>
</dbReference>
<dbReference type="GO" id="GO:0047804">
    <property type="term" value="F:cysteine-S-conjugate beta-lyase activity"/>
    <property type="evidence" value="ECO:0007669"/>
    <property type="project" value="UniProtKB-EC"/>
</dbReference>
<dbReference type="InterPro" id="IPR015422">
    <property type="entry name" value="PyrdxlP-dep_Trfase_small"/>
</dbReference>
<dbReference type="GO" id="GO:0030170">
    <property type="term" value="F:pyridoxal phosphate binding"/>
    <property type="evidence" value="ECO:0007669"/>
    <property type="project" value="InterPro"/>
</dbReference>
<keyword evidence="3" id="KW-0663">Pyridoxal phosphate</keyword>
<sequence>MSYDFKSITNRRETNSIKWQIAESELPMWIADMDFKTAPEIIEALHQKINLGIFGYEAPNSEYFQAVAHWYQSEHHTALKTDWLLFTTGVIPALSAIIRRISHIGDNIVVQPPVYNMFFNAIENNGRHVLANELTYQPESGNYAIDFADLENKLADPLTTMMILCNPHNPIGKVWTKAELHQIATLCQTYHVTLVSDEIHGDLVLTGADYTPLFALATDFPDTITLVSPSKTFNVAAIHAATVIIPDQDLRQQVDRELNIDEVSEPNLLAIPGTIAAYTQGHNWLTALKQQLRENQATVQQFIEQNLAQIKLVHSTATYVLWLDCREISADANRLAEFIRQDTGLILNAGDIYQGNGHYFLRMNIACPPILLQDGLNRFYKGIQDYQNQA</sequence>
<dbReference type="AlphaFoldDB" id="A0A921B3X1"/>
<dbReference type="Gene3D" id="3.90.1150.10">
    <property type="entry name" value="Aspartate Aminotransferase, domain 1"/>
    <property type="match status" value="1"/>
</dbReference>
<dbReference type="CDD" id="cd00609">
    <property type="entry name" value="AAT_like"/>
    <property type="match status" value="1"/>
</dbReference>
<dbReference type="Proteomes" id="UP000774947">
    <property type="component" value="Unassembled WGS sequence"/>
</dbReference>
<dbReference type="InterPro" id="IPR004839">
    <property type="entry name" value="Aminotransferase_I/II_large"/>
</dbReference>
<dbReference type="EC" id="4.4.1.13" evidence="2"/>
<dbReference type="GO" id="GO:0008483">
    <property type="term" value="F:transaminase activity"/>
    <property type="evidence" value="ECO:0007669"/>
    <property type="project" value="UniProtKB-KW"/>
</dbReference>
<dbReference type="InterPro" id="IPR015424">
    <property type="entry name" value="PyrdxlP-dep_Trfase"/>
</dbReference>
<dbReference type="PANTHER" id="PTHR43525:SF1">
    <property type="entry name" value="PROTEIN MALY"/>
    <property type="match status" value="1"/>
</dbReference>
<proteinExistence type="inferred from homology"/>
<evidence type="ECO:0000259" key="6">
    <source>
        <dbReference type="Pfam" id="PF00155"/>
    </source>
</evidence>
<gene>
    <name evidence="7" type="ORF">K8W17_05360</name>
</gene>
<dbReference type="Pfam" id="PF00155">
    <property type="entry name" value="Aminotran_1_2"/>
    <property type="match status" value="1"/>
</dbReference>
<dbReference type="SUPFAM" id="SSF53383">
    <property type="entry name" value="PLP-dependent transferases"/>
    <property type="match status" value="1"/>
</dbReference>
<keyword evidence="7" id="KW-0808">Transferase</keyword>
<comment type="caution">
    <text evidence="7">The sequence shown here is derived from an EMBL/GenBank/DDBJ whole genome shotgun (WGS) entry which is preliminary data.</text>
</comment>
<organism evidence="7 8">
    <name type="scientific">Lapidilactobacillus dextrinicus</name>
    <dbReference type="NCBI Taxonomy" id="51664"/>
    <lineage>
        <taxon>Bacteria</taxon>
        <taxon>Bacillati</taxon>
        <taxon>Bacillota</taxon>
        <taxon>Bacilli</taxon>
        <taxon>Lactobacillales</taxon>
        <taxon>Lactobacillaceae</taxon>
        <taxon>Lapidilactobacillus</taxon>
    </lineage>
</organism>
<dbReference type="EMBL" id="DYXY01000132">
    <property type="protein sequence ID" value="HJE15486.1"/>
    <property type="molecule type" value="Genomic_DNA"/>
</dbReference>
<comment type="similarity">
    <text evidence="5">Belongs to the class-II pyridoxal-phosphate-dependent aminotransferase family. MalY/PatB cystathionine beta-lyase subfamily.</text>
</comment>
<dbReference type="PANTHER" id="PTHR43525">
    <property type="entry name" value="PROTEIN MALY"/>
    <property type="match status" value="1"/>
</dbReference>
<keyword evidence="4" id="KW-0456">Lyase</keyword>
<evidence type="ECO:0000313" key="7">
    <source>
        <dbReference type="EMBL" id="HJE15486.1"/>
    </source>
</evidence>
<evidence type="ECO:0000256" key="4">
    <source>
        <dbReference type="ARBA" id="ARBA00023239"/>
    </source>
</evidence>
<keyword evidence="7" id="KW-0032">Aminotransferase</keyword>
<comment type="cofactor">
    <cofactor evidence="1">
        <name>pyridoxal 5'-phosphate</name>
        <dbReference type="ChEBI" id="CHEBI:597326"/>
    </cofactor>
</comment>
<name>A0A921B3X1_9LACO</name>